<dbReference type="Pfam" id="PF00294">
    <property type="entry name" value="PfkB"/>
    <property type="match status" value="1"/>
</dbReference>
<feature type="region of interest" description="Disordered" evidence="7">
    <location>
        <begin position="309"/>
        <end position="353"/>
    </location>
</feature>
<keyword evidence="3" id="KW-0547">Nucleotide-binding</keyword>
<dbReference type="EMBL" id="BMJY01000010">
    <property type="protein sequence ID" value="GGH46504.1"/>
    <property type="molecule type" value="Genomic_DNA"/>
</dbReference>
<dbReference type="GO" id="GO:0005975">
    <property type="term" value="P:carbohydrate metabolic process"/>
    <property type="evidence" value="ECO:0007669"/>
    <property type="project" value="InterPro"/>
</dbReference>
<evidence type="ECO:0000313" key="9">
    <source>
        <dbReference type="EMBL" id="GGH46504.1"/>
    </source>
</evidence>
<evidence type="ECO:0000256" key="6">
    <source>
        <dbReference type="PIRNR" id="PIRNR000535"/>
    </source>
</evidence>
<dbReference type="Gene3D" id="3.40.1190.20">
    <property type="match status" value="1"/>
</dbReference>
<accession>A0A917MM63</accession>
<feature type="compositionally biased region" description="Basic and acidic residues" evidence="7">
    <location>
        <begin position="344"/>
        <end position="353"/>
    </location>
</feature>
<dbReference type="PANTHER" id="PTHR46566:SF2">
    <property type="entry name" value="ATP-DEPENDENT 6-PHOSPHOFRUCTOKINASE ISOZYME 2"/>
    <property type="match status" value="1"/>
</dbReference>
<evidence type="ECO:0000313" key="10">
    <source>
        <dbReference type="Proteomes" id="UP000657592"/>
    </source>
</evidence>
<evidence type="ECO:0000256" key="2">
    <source>
        <dbReference type="ARBA" id="ARBA00022679"/>
    </source>
</evidence>
<dbReference type="GO" id="GO:0005524">
    <property type="term" value="F:ATP binding"/>
    <property type="evidence" value="ECO:0007669"/>
    <property type="project" value="UniProtKB-KW"/>
</dbReference>
<evidence type="ECO:0000259" key="8">
    <source>
        <dbReference type="Pfam" id="PF00294"/>
    </source>
</evidence>
<comment type="similarity">
    <text evidence="1">Belongs to the carbohydrate kinase PfkB family.</text>
</comment>
<sequence length="353" mass="37286">MDATIFAPSPTLTVTIEDHESGPDIHVHAGGQGVWQARMLRRLGVDVTMCCVLTGETGLVVRNLLTDEGFRVIAVERAGRGAAYVHDRRDGARAAIAETQGDRLGRHELDELYGATLREGIDSRLVLLSGPDGDGVLPHDTYRRLAADLRGNGARVVVDLAGERMTAALEGGVDLLKVSDEELRADGLLPEDADEDDTGPIIAAMEQLRERGAGDVIVTRGGEPFLVLDGDRVLEVTQPQLQAAETRGAGDSLTGGVCAGLAAGERLRDAIVTGAAAGALNVTRHGLGTGDAETIRRLRDGVRVRVLRGEDVDGDRPAAEDDSRGRVSPDGLASLAQPGEETEEVRGHREEGA</sequence>
<dbReference type="Proteomes" id="UP000657592">
    <property type="component" value="Unassembled WGS sequence"/>
</dbReference>
<name>A0A917MM63_9MICO</name>
<dbReference type="PANTHER" id="PTHR46566">
    <property type="entry name" value="1-PHOSPHOFRUCTOKINASE-RELATED"/>
    <property type="match status" value="1"/>
</dbReference>
<gene>
    <name evidence="9" type="primary">fruK</name>
    <name evidence="9" type="ORF">GCM10010921_22610</name>
</gene>
<dbReference type="GO" id="GO:0016301">
    <property type="term" value="F:kinase activity"/>
    <property type="evidence" value="ECO:0007669"/>
    <property type="project" value="UniProtKB-KW"/>
</dbReference>
<comment type="caution">
    <text evidence="9">The sequence shown here is derived from an EMBL/GenBank/DDBJ whole genome shotgun (WGS) entry which is preliminary data.</text>
</comment>
<keyword evidence="10" id="KW-1185">Reference proteome</keyword>
<dbReference type="PIRSF" id="PIRSF000535">
    <property type="entry name" value="1PFK/6PFK/LacC"/>
    <property type="match status" value="1"/>
</dbReference>
<evidence type="ECO:0000256" key="3">
    <source>
        <dbReference type="ARBA" id="ARBA00022741"/>
    </source>
</evidence>
<proteinExistence type="inferred from homology"/>
<dbReference type="RefSeq" id="WP_188756402.1">
    <property type="nucleotide sequence ID" value="NZ_BMJY01000010.1"/>
</dbReference>
<dbReference type="InterPro" id="IPR017583">
    <property type="entry name" value="Tagatose/fructose_Pkinase"/>
</dbReference>
<feature type="compositionally biased region" description="Basic and acidic residues" evidence="7">
    <location>
        <begin position="309"/>
        <end position="327"/>
    </location>
</feature>
<evidence type="ECO:0000256" key="7">
    <source>
        <dbReference type="SAM" id="MobiDB-lite"/>
    </source>
</evidence>
<organism evidence="9 10">
    <name type="scientific">Microbacterium album</name>
    <dbReference type="NCBI Taxonomy" id="2053191"/>
    <lineage>
        <taxon>Bacteria</taxon>
        <taxon>Bacillati</taxon>
        <taxon>Actinomycetota</taxon>
        <taxon>Actinomycetes</taxon>
        <taxon>Micrococcales</taxon>
        <taxon>Microbacteriaceae</taxon>
        <taxon>Microbacterium</taxon>
    </lineage>
</organism>
<feature type="domain" description="Carbohydrate kinase PfkB" evidence="8">
    <location>
        <begin position="17"/>
        <end position="290"/>
    </location>
</feature>
<protein>
    <submittedName>
        <fullName evidence="9">1-phosphofructokinase</fullName>
    </submittedName>
</protein>
<reference evidence="9" key="1">
    <citation type="journal article" date="2014" name="Int. J. Syst. Evol. Microbiol.">
        <title>Complete genome sequence of Corynebacterium casei LMG S-19264T (=DSM 44701T), isolated from a smear-ripened cheese.</title>
        <authorList>
            <consortium name="US DOE Joint Genome Institute (JGI-PGF)"/>
            <person name="Walter F."/>
            <person name="Albersmeier A."/>
            <person name="Kalinowski J."/>
            <person name="Ruckert C."/>
        </authorList>
    </citation>
    <scope>NUCLEOTIDE SEQUENCE</scope>
    <source>
        <strain evidence="9">CGMCC 1.15794</strain>
    </source>
</reference>
<dbReference type="AlphaFoldDB" id="A0A917MM63"/>
<dbReference type="InterPro" id="IPR011611">
    <property type="entry name" value="PfkB_dom"/>
</dbReference>
<evidence type="ECO:0000256" key="4">
    <source>
        <dbReference type="ARBA" id="ARBA00022777"/>
    </source>
</evidence>
<keyword evidence="5" id="KW-0067">ATP-binding</keyword>
<dbReference type="GO" id="GO:0016773">
    <property type="term" value="F:phosphotransferase activity, alcohol group as acceptor"/>
    <property type="evidence" value="ECO:0007669"/>
    <property type="project" value="InterPro"/>
</dbReference>
<keyword evidence="2 6" id="KW-0808">Transferase</keyword>
<reference evidence="9" key="2">
    <citation type="submission" date="2020-09" db="EMBL/GenBank/DDBJ databases">
        <authorList>
            <person name="Sun Q."/>
            <person name="Zhou Y."/>
        </authorList>
    </citation>
    <scope>NUCLEOTIDE SEQUENCE</scope>
    <source>
        <strain evidence="9">CGMCC 1.15794</strain>
    </source>
</reference>
<keyword evidence="4" id="KW-0418">Kinase</keyword>
<evidence type="ECO:0000256" key="5">
    <source>
        <dbReference type="ARBA" id="ARBA00022840"/>
    </source>
</evidence>
<dbReference type="InterPro" id="IPR029056">
    <property type="entry name" value="Ribokinase-like"/>
</dbReference>
<dbReference type="SUPFAM" id="SSF53613">
    <property type="entry name" value="Ribokinase-like"/>
    <property type="match status" value="1"/>
</dbReference>
<evidence type="ECO:0000256" key="1">
    <source>
        <dbReference type="ARBA" id="ARBA00010688"/>
    </source>
</evidence>